<proteinExistence type="inferred from homology"/>
<accession>A0A4T0V4A5</accession>
<gene>
    <name evidence="13" type="ORF">E5K04_03635</name>
</gene>
<keyword evidence="6 11" id="KW-0812">Transmembrane</keyword>
<dbReference type="GO" id="GO:0098797">
    <property type="term" value="C:plasma membrane protein complex"/>
    <property type="evidence" value="ECO:0007669"/>
    <property type="project" value="TreeGrafter"/>
</dbReference>
<evidence type="ECO:0000256" key="5">
    <source>
        <dbReference type="ARBA" id="ARBA00022519"/>
    </source>
</evidence>
<evidence type="ECO:0000256" key="1">
    <source>
        <dbReference type="ARBA" id="ARBA00004383"/>
    </source>
</evidence>
<dbReference type="OrthoDB" id="9803361at2"/>
<dbReference type="EMBL" id="STGJ01000002">
    <property type="protein sequence ID" value="TIC86201.1"/>
    <property type="molecule type" value="Genomic_DNA"/>
</dbReference>
<keyword evidence="4" id="KW-1003">Cell membrane</keyword>
<dbReference type="InterPro" id="IPR006260">
    <property type="entry name" value="TonB/TolA_C"/>
</dbReference>
<dbReference type="SUPFAM" id="SSF74653">
    <property type="entry name" value="TolA/TonB C-terminal domain"/>
    <property type="match status" value="1"/>
</dbReference>
<evidence type="ECO:0000256" key="3">
    <source>
        <dbReference type="ARBA" id="ARBA00022448"/>
    </source>
</evidence>
<evidence type="ECO:0000256" key="11">
    <source>
        <dbReference type="SAM" id="Phobius"/>
    </source>
</evidence>
<evidence type="ECO:0000256" key="9">
    <source>
        <dbReference type="ARBA" id="ARBA00023136"/>
    </source>
</evidence>
<dbReference type="Proteomes" id="UP000308891">
    <property type="component" value="Unassembled WGS sequence"/>
</dbReference>
<dbReference type="PANTHER" id="PTHR33446">
    <property type="entry name" value="PROTEIN TONB-RELATED"/>
    <property type="match status" value="1"/>
</dbReference>
<evidence type="ECO:0000256" key="7">
    <source>
        <dbReference type="ARBA" id="ARBA00022927"/>
    </source>
</evidence>
<dbReference type="AlphaFoldDB" id="A0A4T0V4A5"/>
<keyword evidence="14" id="KW-1185">Reference proteome</keyword>
<feature type="transmembrane region" description="Helical" evidence="11">
    <location>
        <begin position="24"/>
        <end position="46"/>
    </location>
</feature>
<keyword evidence="3" id="KW-0813">Transport</keyword>
<feature type="compositionally biased region" description="Low complexity" evidence="10">
    <location>
        <begin position="91"/>
        <end position="111"/>
    </location>
</feature>
<sequence length="288" mass="30408">MPWRRRVRAAAAPAGAVARTGSPILIQLAIALSIALHLVFLAAPALKHWQPAKPQGAPALHVSVLHAPSGERPKQPDVLAQADSAGGGDATAGARASAPPAPQALQVPAEAGAKDADARPQRLTRPQAAHSVDAGRADPLSADTLLAQARELAVPEVGERAERFSPNDAAPKRGVFGVNAYGVEWARYVEDWRIKIERVGRLNYPDEARRQGLFGSLQLRVVVGADGRLLSVDVTRSSGHALLDDAAVRIVRMSAPFAPFPPALAAKFSSLQIARKWSFTTDNSLAGD</sequence>
<feature type="domain" description="TonB C-terminal" evidence="12">
    <location>
        <begin position="189"/>
        <end position="288"/>
    </location>
</feature>
<keyword evidence="8 11" id="KW-1133">Transmembrane helix</keyword>
<evidence type="ECO:0000256" key="8">
    <source>
        <dbReference type="ARBA" id="ARBA00022989"/>
    </source>
</evidence>
<dbReference type="Pfam" id="PF03544">
    <property type="entry name" value="TonB_C"/>
    <property type="match status" value="1"/>
</dbReference>
<comment type="subcellular location">
    <subcellularLocation>
        <location evidence="1">Cell inner membrane</location>
        <topology evidence="1">Single-pass membrane protein</topology>
        <orientation evidence="1">Periplasmic side</orientation>
    </subcellularLocation>
</comment>
<dbReference type="NCBIfam" id="TIGR01352">
    <property type="entry name" value="tonB_Cterm"/>
    <property type="match status" value="1"/>
</dbReference>
<dbReference type="InterPro" id="IPR037682">
    <property type="entry name" value="TonB_C"/>
</dbReference>
<comment type="similarity">
    <text evidence="2">Belongs to the TonB family.</text>
</comment>
<dbReference type="GO" id="GO:0055085">
    <property type="term" value="P:transmembrane transport"/>
    <property type="evidence" value="ECO:0007669"/>
    <property type="project" value="InterPro"/>
</dbReference>
<dbReference type="InterPro" id="IPR051045">
    <property type="entry name" value="TonB-dependent_transducer"/>
</dbReference>
<reference evidence="13 14" key="1">
    <citation type="submission" date="2019-04" db="EMBL/GenBank/DDBJ databases">
        <title>Crenobacter sp. nov.</title>
        <authorList>
            <person name="Shi S."/>
        </authorList>
    </citation>
    <scope>NUCLEOTIDE SEQUENCE [LARGE SCALE GENOMIC DNA]</scope>
    <source>
        <strain evidence="13 14">GY 70310</strain>
    </source>
</reference>
<keyword evidence="7" id="KW-0653">Protein transport</keyword>
<protein>
    <submittedName>
        <fullName evidence="13">Energy transducer TonB</fullName>
    </submittedName>
</protein>
<dbReference type="Gene3D" id="3.30.1150.10">
    <property type="match status" value="1"/>
</dbReference>
<evidence type="ECO:0000313" key="14">
    <source>
        <dbReference type="Proteomes" id="UP000308891"/>
    </source>
</evidence>
<keyword evidence="9 11" id="KW-0472">Membrane</keyword>
<feature type="region of interest" description="Disordered" evidence="10">
    <location>
        <begin position="67"/>
        <end position="136"/>
    </location>
</feature>
<evidence type="ECO:0000256" key="6">
    <source>
        <dbReference type="ARBA" id="ARBA00022692"/>
    </source>
</evidence>
<organism evidence="13 14">
    <name type="scientific">Crenobacter intestini</name>
    <dbReference type="NCBI Taxonomy" id="2563443"/>
    <lineage>
        <taxon>Bacteria</taxon>
        <taxon>Pseudomonadati</taxon>
        <taxon>Pseudomonadota</taxon>
        <taxon>Betaproteobacteria</taxon>
        <taxon>Neisseriales</taxon>
        <taxon>Neisseriaceae</taxon>
        <taxon>Crenobacter</taxon>
    </lineage>
</organism>
<dbReference type="GO" id="GO:0031992">
    <property type="term" value="F:energy transducer activity"/>
    <property type="evidence" value="ECO:0007669"/>
    <property type="project" value="TreeGrafter"/>
</dbReference>
<dbReference type="GO" id="GO:0015031">
    <property type="term" value="P:protein transport"/>
    <property type="evidence" value="ECO:0007669"/>
    <property type="project" value="UniProtKB-KW"/>
</dbReference>
<dbReference type="PANTHER" id="PTHR33446:SF11">
    <property type="entry name" value="TONB3"/>
    <property type="match status" value="1"/>
</dbReference>
<evidence type="ECO:0000259" key="12">
    <source>
        <dbReference type="PROSITE" id="PS52015"/>
    </source>
</evidence>
<evidence type="ECO:0000256" key="2">
    <source>
        <dbReference type="ARBA" id="ARBA00006555"/>
    </source>
</evidence>
<comment type="caution">
    <text evidence="13">The sequence shown here is derived from an EMBL/GenBank/DDBJ whole genome shotgun (WGS) entry which is preliminary data.</text>
</comment>
<keyword evidence="5" id="KW-0997">Cell inner membrane</keyword>
<evidence type="ECO:0000256" key="4">
    <source>
        <dbReference type="ARBA" id="ARBA00022475"/>
    </source>
</evidence>
<name>A0A4T0V4A5_9NEIS</name>
<evidence type="ECO:0000313" key="13">
    <source>
        <dbReference type="EMBL" id="TIC86201.1"/>
    </source>
</evidence>
<evidence type="ECO:0000256" key="10">
    <source>
        <dbReference type="SAM" id="MobiDB-lite"/>
    </source>
</evidence>
<dbReference type="PROSITE" id="PS52015">
    <property type="entry name" value="TONB_CTD"/>
    <property type="match status" value="1"/>
</dbReference>